<dbReference type="STRING" id="1423783.FC50_GL002143"/>
<protein>
    <submittedName>
        <fullName evidence="1">Uncharacterized protein</fullName>
    </submittedName>
</protein>
<gene>
    <name evidence="1" type="ORF">FC50_GL002143</name>
</gene>
<dbReference type="EMBL" id="AZFJ01000015">
    <property type="protein sequence ID" value="KRL87860.1"/>
    <property type="molecule type" value="Genomic_DNA"/>
</dbReference>
<comment type="caution">
    <text evidence="1">The sequence shown here is derived from an EMBL/GenBank/DDBJ whole genome shotgun (WGS) entry which is preliminary data.</text>
</comment>
<dbReference type="Proteomes" id="UP000051922">
    <property type="component" value="Unassembled WGS sequence"/>
</dbReference>
<dbReference type="AlphaFoldDB" id="A0A0R1U544"/>
<evidence type="ECO:0000313" key="2">
    <source>
        <dbReference type="Proteomes" id="UP000051922"/>
    </source>
</evidence>
<organism evidence="1 2">
    <name type="scientific">Lacticaseibacillus pantheris DSM 15945 = JCM 12539 = NBRC 106106</name>
    <dbReference type="NCBI Taxonomy" id="1423783"/>
    <lineage>
        <taxon>Bacteria</taxon>
        <taxon>Bacillati</taxon>
        <taxon>Bacillota</taxon>
        <taxon>Bacilli</taxon>
        <taxon>Lactobacillales</taxon>
        <taxon>Lactobacillaceae</taxon>
        <taxon>Lacticaseibacillus</taxon>
    </lineage>
</organism>
<proteinExistence type="predicted"/>
<name>A0A0R1U544_9LACO</name>
<sequence>MSNSRDEDTVEPTPVNTSAAVLVTLALTGGTPKLNNTGYDTIDAKPAIELVKPASTPATSKYKLIRNICMDVASNDSVFNVA</sequence>
<keyword evidence="2" id="KW-1185">Reference proteome</keyword>
<evidence type="ECO:0000313" key="1">
    <source>
        <dbReference type="EMBL" id="KRL87860.1"/>
    </source>
</evidence>
<reference evidence="1 2" key="1">
    <citation type="journal article" date="2015" name="Genome Announc.">
        <title>Expanding the biotechnology potential of lactobacilli through comparative genomics of 213 strains and associated genera.</title>
        <authorList>
            <person name="Sun Z."/>
            <person name="Harris H.M."/>
            <person name="McCann A."/>
            <person name="Guo C."/>
            <person name="Argimon S."/>
            <person name="Zhang W."/>
            <person name="Yang X."/>
            <person name="Jeffery I.B."/>
            <person name="Cooney J.C."/>
            <person name="Kagawa T.F."/>
            <person name="Liu W."/>
            <person name="Song Y."/>
            <person name="Salvetti E."/>
            <person name="Wrobel A."/>
            <person name="Rasinkangas P."/>
            <person name="Parkhill J."/>
            <person name="Rea M.C."/>
            <person name="O'Sullivan O."/>
            <person name="Ritari J."/>
            <person name="Douillard F.P."/>
            <person name="Paul Ross R."/>
            <person name="Yang R."/>
            <person name="Briner A.E."/>
            <person name="Felis G.E."/>
            <person name="de Vos W.M."/>
            <person name="Barrangou R."/>
            <person name="Klaenhammer T.R."/>
            <person name="Caufield P.W."/>
            <person name="Cui Y."/>
            <person name="Zhang H."/>
            <person name="O'Toole P.W."/>
        </authorList>
    </citation>
    <scope>NUCLEOTIDE SEQUENCE [LARGE SCALE GENOMIC DNA]</scope>
    <source>
        <strain evidence="1 2">DSM 15945</strain>
    </source>
</reference>
<accession>A0A0R1U544</accession>